<dbReference type="Gene3D" id="1.10.510.10">
    <property type="entry name" value="Transferase(Phosphotransferase) domain 1"/>
    <property type="match status" value="1"/>
</dbReference>
<feature type="compositionally biased region" description="Polar residues" evidence="1">
    <location>
        <begin position="13"/>
        <end position="26"/>
    </location>
</feature>
<dbReference type="EMBL" id="JAHUTI010044374">
    <property type="protein sequence ID" value="MED6246750.1"/>
    <property type="molecule type" value="Genomic_DNA"/>
</dbReference>
<gene>
    <name evidence="2" type="primary">CDK15</name>
    <name evidence="2" type="ORF">ATANTOWER_022880</name>
</gene>
<evidence type="ECO:0000256" key="1">
    <source>
        <dbReference type="SAM" id="MobiDB-lite"/>
    </source>
</evidence>
<dbReference type="GO" id="GO:0016301">
    <property type="term" value="F:kinase activity"/>
    <property type="evidence" value="ECO:0007669"/>
    <property type="project" value="UniProtKB-KW"/>
</dbReference>
<dbReference type="InterPro" id="IPR011009">
    <property type="entry name" value="Kinase-like_dom_sf"/>
</dbReference>
<organism evidence="2 3">
    <name type="scientific">Ataeniobius toweri</name>
    <dbReference type="NCBI Taxonomy" id="208326"/>
    <lineage>
        <taxon>Eukaryota</taxon>
        <taxon>Metazoa</taxon>
        <taxon>Chordata</taxon>
        <taxon>Craniata</taxon>
        <taxon>Vertebrata</taxon>
        <taxon>Euteleostomi</taxon>
        <taxon>Actinopterygii</taxon>
        <taxon>Neopterygii</taxon>
        <taxon>Teleostei</taxon>
        <taxon>Neoteleostei</taxon>
        <taxon>Acanthomorphata</taxon>
        <taxon>Ovalentaria</taxon>
        <taxon>Atherinomorphae</taxon>
        <taxon>Cyprinodontiformes</taxon>
        <taxon>Goodeidae</taxon>
        <taxon>Ataeniobius</taxon>
    </lineage>
</organism>
<comment type="caution">
    <text evidence="2">The sequence shown here is derived from an EMBL/GenBank/DDBJ whole genome shotgun (WGS) entry which is preliminary data.</text>
</comment>
<keyword evidence="3" id="KW-1185">Reference proteome</keyword>
<feature type="region of interest" description="Disordered" evidence="1">
    <location>
        <begin position="1"/>
        <end position="26"/>
    </location>
</feature>
<protein>
    <submittedName>
        <fullName evidence="2">Cyclin-dependent kinase 15</fullName>
    </submittedName>
</protein>
<evidence type="ECO:0000313" key="2">
    <source>
        <dbReference type="EMBL" id="MED6246750.1"/>
    </source>
</evidence>
<feature type="compositionally biased region" description="Basic residues" evidence="1">
    <location>
        <begin position="1"/>
        <end position="11"/>
    </location>
</feature>
<proteinExistence type="predicted"/>
<evidence type="ECO:0000313" key="3">
    <source>
        <dbReference type="Proteomes" id="UP001345963"/>
    </source>
</evidence>
<name>A0ABU7BAR5_9TELE</name>
<dbReference type="SUPFAM" id="SSF56112">
    <property type="entry name" value="Protein kinase-like (PK-like)"/>
    <property type="match status" value="1"/>
</dbReference>
<reference evidence="2 3" key="1">
    <citation type="submission" date="2021-07" db="EMBL/GenBank/DDBJ databases">
        <authorList>
            <person name="Palmer J.M."/>
        </authorList>
    </citation>
    <scope>NUCLEOTIDE SEQUENCE [LARGE SCALE GENOMIC DNA]</scope>
    <source>
        <strain evidence="2 3">AT_MEX2019</strain>
        <tissue evidence="2">Muscle</tissue>
    </source>
</reference>
<dbReference type="Proteomes" id="UP001345963">
    <property type="component" value="Unassembled WGS sequence"/>
</dbReference>
<keyword evidence="2" id="KW-0808">Transferase</keyword>
<sequence>MFMLRKQRAHRVNGSNSAPSGFSQRETLGQEDHCMLEQLSYKTEDLVQKILKLVPTERISAQEAMQHPYFSTLPAPIMHLRDTVSIFKVSGVRLETEVRDIFNPGRRLKSSLLPAASCW</sequence>
<accession>A0ABU7BAR5</accession>
<keyword evidence="2" id="KW-0418">Kinase</keyword>